<feature type="region of interest" description="Disordered" evidence="1">
    <location>
        <begin position="84"/>
        <end position="111"/>
    </location>
</feature>
<dbReference type="EMBL" id="KK784880">
    <property type="protein sequence ID" value="KDO77377.1"/>
    <property type="molecule type" value="Genomic_DNA"/>
</dbReference>
<evidence type="ECO:0000313" key="2">
    <source>
        <dbReference type="EMBL" id="KDO77377.1"/>
    </source>
</evidence>
<gene>
    <name evidence="2" type="ORF">CISIN_1g031649mg</name>
</gene>
<proteinExistence type="predicted"/>
<evidence type="ECO:0000313" key="3">
    <source>
        <dbReference type="Proteomes" id="UP000027120"/>
    </source>
</evidence>
<evidence type="ECO:0000256" key="1">
    <source>
        <dbReference type="SAM" id="MobiDB-lite"/>
    </source>
</evidence>
<keyword evidence="3" id="KW-1185">Reference proteome</keyword>
<name>A0A067GPM0_CITSI</name>
<reference evidence="2 3" key="1">
    <citation type="submission" date="2014-04" db="EMBL/GenBank/DDBJ databases">
        <authorList>
            <consortium name="International Citrus Genome Consortium"/>
            <person name="Gmitter F."/>
            <person name="Chen C."/>
            <person name="Farmerie W."/>
            <person name="Harkins T."/>
            <person name="Desany B."/>
            <person name="Mohiuddin M."/>
            <person name="Kodira C."/>
            <person name="Borodovsky M."/>
            <person name="Lomsadze A."/>
            <person name="Burns P."/>
            <person name="Jenkins J."/>
            <person name="Prochnik S."/>
            <person name="Shu S."/>
            <person name="Chapman J."/>
            <person name="Pitluck S."/>
            <person name="Schmutz J."/>
            <person name="Rokhsar D."/>
        </authorList>
    </citation>
    <scope>NUCLEOTIDE SEQUENCE</scope>
</reference>
<accession>A0A067GPM0</accession>
<organism evidence="2 3">
    <name type="scientific">Citrus sinensis</name>
    <name type="common">Sweet orange</name>
    <name type="synonym">Citrus aurantium var. sinensis</name>
    <dbReference type="NCBI Taxonomy" id="2711"/>
    <lineage>
        <taxon>Eukaryota</taxon>
        <taxon>Viridiplantae</taxon>
        <taxon>Streptophyta</taxon>
        <taxon>Embryophyta</taxon>
        <taxon>Tracheophyta</taxon>
        <taxon>Spermatophyta</taxon>
        <taxon>Magnoliopsida</taxon>
        <taxon>eudicotyledons</taxon>
        <taxon>Gunneridae</taxon>
        <taxon>Pentapetalae</taxon>
        <taxon>rosids</taxon>
        <taxon>malvids</taxon>
        <taxon>Sapindales</taxon>
        <taxon>Rutaceae</taxon>
        <taxon>Aurantioideae</taxon>
        <taxon>Citrus</taxon>
    </lineage>
</organism>
<dbReference type="Proteomes" id="UP000027120">
    <property type="component" value="Unassembled WGS sequence"/>
</dbReference>
<sequence>MNKDSLVDGLFQDCNRSTHSFEQESSLEACESSHNGVASGEIECSRNIQELDSNANLDESSLEACERSHYGIASGEIECSRNIQESDSNANLDGANDVDLVNESDNQATKSERVCEEVIASRCKGCKVDILRNDDDKNSVLSSEGEITAGQYQTI</sequence>
<dbReference type="AlphaFoldDB" id="A0A067GPM0"/>
<protein>
    <submittedName>
        <fullName evidence="2">Uncharacterized protein</fullName>
    </submittedName>
</protein>